<dbReference type="EMBL" id="OY731407">
    <property type="protein sequence ID" value="CAJ1976411.1"/>
    <property type="molecule type" value="Genomic_DNA"/>
</dbReference>
<evidence type="ECO:0000313" key="2">
    <source>
        <dbReference type="Proteomes" id="UP001189624"/>
    </source>
</evidence>
<protein>
    <submittedName>
        <fullName evidence="1">Uncharacterized protein</fullName>
    </submittedName>
</protein>
<organism evidence="1 2">
    <name type="scientific">Sphenostylis stenocarpa</name>
    <dbReference type="NCBI Taxonomy" id="92480"/>
    <lineage>
        <taxon>Eukaryota</taxon>
        <taxon>Viridiplantae</taxon>
        <taxon>Streptophyta</taxon>
        <taxon>Embryophyta</taxon>
        <taxon>Tracheophyta</taxon>
        <taxon>Spermatophyta</taxon>
        <taxon>Magnoliopsida</taxon>
        <taxon>eudicotyledons</taxon>
        <taxon>Gunneridae</taxon>
        <taxon>Pentapetalae</taxon>
        <taxon>rosids</taxon>
        <taxon>fabids</taxon>
        <taxon>Fabales</taxon>
        <taxon>Fabaceae</taxon>
        <taxon>Papilionoideae</taxon>
        <taxon>50 kb inversion clade</taxon>
        <taxon>NPAAA clade</taxon>
        <taxon>indigoferoid/millettioid clade</taxon>
        <taxon>Phaseoleae</taxon>
        <taxon>Sphenostylis</taxon>
    </lineage>
</organism>
<proteinExistence type="predicted"/>
<sequence length="101" mass="11417">MKAMIGETCIVDRQRREFSRNVHFPGEIPVPGGSGIRRVRDDLCSQENHGILMLVTRVGEDYRARYALGFVKSKLTVLPPPLRRISSRCPSCSGFIENHPH</sequence>
<dbReference type="Gramene" id="rna-AYBTSS11_LOCUS28549">
    <property type="protein sequence ID" value="CAJ1976411.1"/>
    <property type="gene ID" value="gene-AYBTSS11_LOCUS28549"/>
</dbReference>
<reference evidence="1" key="1">
    <citation type="submission" date="2023-10" db="EMBL/GenBank/DDBJ databases">
        <authorList>
            <person name="Domelevo Entfellner J.-B."/>
        </authorList>
    </citation>
    <scope>NUCLEOTIDE SEQUENCE</scope>
</reference>
<accession>A0AA87B614</accession>
<name>A0AA87B614_9FABA</name>
<gene>
    <name evidence="1" type="ORF">AYBTSS11_LOCUS28549</name>
</gene>
<dbReference type="Proteomes" id="UP001189624">
    <property type="component" value="Chromosome 10"/>
</dbReference>
<dbReference type="AlphaFoldDB" id="A0AA87B614"/>
<evidence type="ECO:0000313" key="1">
    <source>
        <dbReference type="EMBL" id="CAJ1976411.1"/>
    </source>
</evidence>
<keyword evidence="2" id="KW-1185">Reference proteome</keyword>